<gene>
    <name evidence="6" type="ORF">CP970_05215</name>
</gene>
<dbReference type="InterPro" id="IPR052032">
    <property type="entry name" value="ATP-dep_AA_Ligase"/>
</dbReference>
<feature type="domain" description="ATP-grasp" evidence="5">
    <location>
        <begin position="106"/>
        <end position="304"/>
    </location>
</feature>
<name>A0A5J6G439_STRKN</name>
<evidence type="ECO:0000313" key="7">
    <source>
        <dbReference type="Proteomes" id="UP000325529"/>
    </source>
</evidence>
<dbReference type="Proteomes" id="UP000325529">
    <property type="component" value="Chromosome"/>
</dbReference>
<dbReference type="PANTHER" id="PTHR43585">
    <property type="entry name" value="FUMIPYRROLE BIOSYNTHESIS PROTEIN C"/>
    <property type="match status" value="1"/>
</dbReference>
<dbReference type="SUPFAM" id="SSF56059">
    <property type="entry name" value="Glutathione synthetase ATP-binding domain-like"/>
    <property type="match status" value="1"/>
</dbReference>
<evidence type="ECO:0000256" key="3">
    <source>
        <dbReference type="ARBA" id="ARBA00022840"/>
    </source>
</evidence>
<dbReference type="Pfam" id="PF18130">
    <property type="entry name" value="ATPgrasp_N"/>
    <property type="match status" value="1"/>
</dbReference>
<reference evidence="6 7" key="1">
    <citation type="submission" date="2017-09" db="EMBL/GenBank/DDBJ databases">
        <authorList>
            <person name="Lee N."/>
            <person name="Cho B.-K."/>
        </authorList>
    </citation>
    <scope>NUCLEOTIDE SEQUENCE [LARGE SCALE GENOMIC DNA]</scope>
    <source>
        <strain evidence="6 7">ATCC 12853</strain>
    </source>
</reference>
<dbReference type="OrthoDB" id="24041at2"/>
<dbReference type="Pfam" id="PF13535">
    <property type="entry name" value="ATP-grasp_4"/>
    <property type="match status" value="1"/>
</dbReference>
<dbReference type="Gene3D" id="3.30.470.20">
    <property type="entry name" value="ATP-grasp fold, B domain"/>
    <property type="match status" value="1"/>
</dbReference>
<evidence type="ECO:0000256" key="1">
    <source>
        <dbReference type="ARBA" id="ARBA00022598"/>
    </source>
</evidence>
<evidence type="ECO:0000256" key="2">
    <source>
        <dbReference type="ARBA" id="ARBA00022741"/>
    </source>
</evidence>
<dbReference type="GO" id="GO:0005524">
    <property type="term" value="F:ATP binding"/>
    <property type="evidence" value="ECO:0007669"/>
    <property type="project" value="UniProtKB-UniRule"/>
</dbReference>
<organism evidence="6 7">
    <name type="scientific">Streptomyces kanamyceticus</name>
    <dbReference type="NCBI Taxonomy" id="1967"/>
    <lineage>
        <taxon>Bacteria</taxon>
        <taxon>Bacillati</taxon>
        <taxon>Actinomycetota</taxon>
        <taxon>Actinomycetes</taxon>
        <taxon>Kitasatosporales</taxon>
        <taxon>Streptomycetaceae</taxon>
        <taxon>Streptomyces</taxon>
    </lineage>
</organism>
<dbReference type="Gene3D" id="3.40.50.20">
    <property type="match status" value="1"/>
</dbReference>
<dbReference type="SMART" id="SM01209">
    <property type="entry name" value="GARS_A"/>
    <property type="match status" value="1"/>
</dbReference>
<dbReference type="KEGG" id="ska:CP970_05215"/>
<evidence type="ECO:0000259" key="5">
    <source>
        <dbReference type="PROSITE" id="PS50975"/>
    </source>
</evidence>
<protein>
    <submittedName>
        <fullName evidence="6">ATP-grasp domain-containing protein</fullName>
    </submittedName>
</protein>
<sequence length="410" mass="43953">MVGSGTQEYREYLLRSAALKADLWLLDETAPTWQSPHLAGSTQVVPSDVNALVAAARSVAERRAVRGVFCYDEALILPAAQVAEALGLPGPTVTAVRNCRDKHRTRALLRDAGLPQPKFALVADLAEAAAAAEWIGYPVVVKPRGLGASRGVALVRSAADLAGLFADARSAHYPGVPTYRAGILVEEYLEGPEISVDGAVHDGEYATMFLARKEVGLSPYFEETGHLVDAGDPLLNDPALRWILARTHRALRVDHAVTHTELRLTSRGFVVIEVNGRLGGDLIPYLGKLATGIDPGLVALDVALRTPPDLTPTHARAAGIRFLYPPEHCRVDRVTVPAPDEASGLLRATALAAPGDELRLPPLDYLQRYAYVLCAADTPEGCVGRLDEAEAQVALHARPLEHVTDARRAS</sequence>
<dbReference type="Pfam" id="PF18603">
    <property type="entry name" value="LAL_C2"/>
    <property type="match status" value="1"/>
</dbReference>
<evidence type="ECO:0000313" key="6">
    <source>
        <dbReference type="EMBL" id="QEU90390.1"/>
    </source>
</evidence>
<dbReference type="GO" id="GO:0016874">
    <property type="term" value="F:ligase activity"/>
    <property type="evidence" value="ECO:0007669"/>
    <property type="project" value="UniProtKB-KW"/>
</dbReference>
<dbReference type="PROSITE" id="PS50975">
    <property type="entry name" value="ATP_GRASP"/>
    <property type="match status" value="1"/>
</dbReference>
<dbReference type="InterPro" id="IPR011761">
    <property type="entry name" value="ATP-grasp"/>
</dbReference>
<dbReference type="EMBL" id="CP023699">
    <property type="protein sequence ID" value="QEU90390.1"/>
    <property type="molecule type" value="Genomic_DNA"/>
</dbReference>
<keyword evidence="2 4" id="KW-0547">Nucleotide-binding</keyword>
<dbReference type="InterPro" id="IPR040570">
    <property type="entry name" value="LAL_C2"/>
</dbReference>
<dbReference type="AlphaFoldDB" id="A0A5J6G439"/>
<evidence type="ECO:0000256" key="4">
    <source>
        <dbReference type="PROSITE-ProRule" id="PRU00409"/>
    </source>
</evidence>
<dbReference type="GO" id="GO:0046872">
    <property type="term" value="F:metal ion binding"/>
    <property type="evidence" value="ECO:0007669"/>
    <property type="project" value="InterPro"/>
</dbReference>
<keyword evidence="7" id="KW-1185">Reference proteome</keyword>
<keyword evidence="1" id="KW-0436">Ligase</keyword>
<dbReference type="PANTHER" id="PTHR43585:SF2">
    <property type="entry name" value="ATP-GRASP ENZYME FSQD"/>
    <property type="match status" value="1"/>
</dbReference>
<proteinExistence type="predicted"/>
<accession>A0A5J6G439</accession>
<keyword evidence="3 4" id="KW-0067">ATP-binding</keyword>
<dbReference type="InterPro" id="IPR041472">
    <property type="entry name" value="BL00235/CARNS1_N"/>
</dbReference>